<proteinExistence type="predicted"/>
<name>A0AAF0QH94_SOLVR</name>
<accession>A0AAF0QH94</accession>
<organism evidence="1 2">
    <name type="scientific">Solanum verrucosum</name>
    <dbReference type="NCBI Taxonomy" id="315347"/>
    <lineage>
        <taxon>Eukaryota</taxon>
        <taxon>Viridiplantae</taxon>
        <taxon>Streptophyta</taxon>
        <taxon>Embryophyta</taxon>
        <taxon>Tracheophyta</taxon>
        <taxon>Spermatophyta</taxon>
        <taxon>Magnoliopsida</taxon>
        <taxon>eudicotyledons</taxon>
        <taxon>Gunneridae</taxon>
        <taxon>Pentapetalae</taxon>
        <taxon>asterids</taxon>
        <taxon>lamiids</taxon>
        <taxon>Solanales</taxon>
        <taxon>Solanaceae</taxon>
        <taxon>Solanoideae</taxon>
        <taxon>Solaneae</taxon>
        <taxon>Solanum</taxon>
    </lineage>
</organism>
<gene>
    <name evidence="1" type="ORF">MTR67_015873</name>
</gene>
<evidence type="ECO:0000313" key="2">
    <source>
        <dbReference type="Proteomes" id="UP001234989"/>
    </source>
</evidence>
<dbReference type="Proteomes" id="UP001234989">
    <property type="component" value="Chromosome 3"/>
</dbReference>
<dbReference type="AlphaFoldDB" id="A0AAF0QH94"/>
<keyword evidence="2" id="KW-1185">Reference proteome</keyword>
<evidence type="ECO:0000313" key="1">
    <source>
        <dbReference type="EMBL" id="WMV22488.1"/>
    </source>
</evidence>
<sequence>MPTNANVLEAGTTKLRDWRIWTVGRAGYAKDGRVRSY</sequence>
<reference evidence="1" key="1">
    <citation type="submission" date="2023-08" db="EMBL/GenBank/DDBJ databases">
        <title>A de novo genome assembly of Solanum verrucosum Schlechtendal, a Mexican diploid species geographically isolated from the other diploid A-genome species in potato relatives.</title>
        <authorList>
            <person name="Hosaka K."/>
        </authorList>
    </citation>
    <scope>NUCLEOTIDE SEQUENCE</scope>
    <source>
        <tissue evidence="1">Young leaves</tissue>
    </source>
</reference>
<protein>
    <submittedName>
        <fullName evidence="1">Uncharacterized protein</fullName>
    </submittedName>
</protein>
<dbReference type="EMBL" id="CP133614">
    <property type="protein sequence ID" value="WMV22488.1"/>
    <property type="molecule type" value="Genomic_DNA"/>
</dbReference>